<gene>
    <name evidence="2" type="primary">LOC107769860</name>
</gene>
<evidence type="ECO:0000313" key="1">
    <source>
        <dbReference type="Proteomes" id="UP000790787"/>
    </source>
</evidence>
<reference evidence="1" key="1">
    <citation type="journal article" date="2014" name="Nat. Commun.">
        <title>The tobacco genome sequence and its comparison with those of tomato and potato.</title>
        <authorList>
            <person name="Sierro N."/>
            <person name="Battey J.N."/>
            <person name="Ouadi S."/>
            <person name="Bakaher N."/>
            <person name="Bovet L."/>
            <person name="Willig A."/>
            <person name="Goepfert S."/>
            <person name="Peitsch M.C."/>
            <person name="Ivanov N.V."/>
        </authorList>
    </citation>
    <scope>NUCLEOTIDE SEQUENCE [LARGE SCALE GENOMIC DNA]</scope>
</reference>
<reference evidence="2" key="2">
    <citation type="submission" date="2025-08" db="UniProtKB">
        <authorList>
            <consortium name="RefSeq"/>
        </authorList>
    </citation>
    <scope>IDENTIFICATION</scope>
    <source>
        <tissue evidence="2">Leaf</tissue>
    </source>
</reference>
<dbReference type="Proteomes" id="UP000790787">
    <property type="component" value="Chromosome 4"/>
</dbReference>
<accession>A0AC58UCG3</accession>
<protein>
    <submittedName>
        <fullName evidence="2">Nuclear cap-binding protein subunit 2-like</fullName>
    </submittedName>
</protein>
<organism evidence="1 2">
    <name type="scientific">Nicotiana tabacum</name>
    <name type="common">Common tobacco</name>
    <dbReference type="NCBI Taxonomy" id="4097"/>
    <lineage>
        <taxon>Eukaryota</taxon>
        <taxon>Viridiplantae</taxon>
        <taxon>Streptophyta</taxon>
        <taxon>Embryophyta</taxon>
        <taxon>Tracheophyta</taxon>
        <taxon>Spermatophyta</taxon>
        <taxon>Magnoliopsida</taxon>
        <taxon>eudicotyledons</taxon>
        <taxon>Gunneridae</taxon>
        <taxon>Pentapetalae</taxon>
        <taxon>asterids</taxon>
        <taxon>lamiids</taxon>
        <taxon>Solanales</taxon>
        <taxon>Solanaceae</taxon>
        <taxon>Nicotianoideae</taxon>
        <taxon>Nicotianeae</taxon>
        <taxon>Nicotiana</taxon>
    </lineage>
</organism>
<name>A0AC58UCG3_TOBAC</name>
<sequence>MLVIINQTDSDEFFGMVNVENQECYYQEGDEEEVDWESILDFGDHVIRRGGYGKLSQKELEAQRQLVDYGTGSLGAYPPVMRPPHYGRHGGNHGHGGSYRHGRGMLFKAFDSVLMLYNIEKNPRFHESGDSDEENDDDRKRRT</sequence>
<keyword evidence="1" id="KW-1185">Reference proteome</keyword>
<dbReference type="RefSeq" id="XP_075107184.1">
    <property type="nucleotide sequence ID" value="XM_075251083.1"/>
</dbReference>
<evidence type="ECO:0000313" key="2">
    <source>
        <dbReference type="RefSeq" id="XP_075107184.1"/>
    </source>
</evidence>
<proteinExistence type="predicted"/>